<comment type="caution">
    <text evidence="4">The sequence shown here is derived from an EMBL/GenBank/DDBJ whole genome shotgun (WGS) entry which is preliminary data.</text>
</comment>
<evidence type="ECO:0000313" key="4">
    <source>
        <dbReference type="EMBL" id="NMO23371.1"/>
    </source>
</evidence>
<evidence type="ECO:0000313" key="5">
    <source>
        <dbReference type="Proteomes" id="UP000518300"/>
    </source>
</evidence>
<dbReference type="PANTHER" id="PTHR11412">
    <property type="entry name" value="MACROGLOBULIN / COMPLEMENT"/>
    <property type="match status" value="1"/>
</dbReference>
<evidence type="ECO:0000256" key="1">
    <source>
        <dbReference type="ARBA" id="ARBA00022729"/>
    </source>
</evidence>
<proteinExistence type="predicted"/>
<dbReference type="GO" id="GO:0004866">
    <property type="term" value="F:endopeptidase inhibitor activity"/>
    <property type="evidence" value="ECO:0007669"/>
    <property type="project" value="InterPro"/>
</dbReference>
<dbReference type="InterPro" id="IPR050473">
    <property type="entry name" value="A2M/Complement_sys"/>
</dbReference>
<feature type="domain" description="Alpha-2-macroglobulin" evidence="3">
    <location>
        <begin position="47"/>
        <end position="137"/>
    </location>
</feature>
<dbReference type="Proteomes" id="UP000518300">
    <property type="component" value="Unassembled WGS sequence"/>
</dbReference>
<dbReference type="SMART" id="SM01360">
    <property type="entry name" value="A2M"/>
    <property type="match status" value="1"/>
</dbReference>
<keyword evidence="1" id="KW-0732">Signal</keyword>
<dbReference type="Gene3D" id="2.20.130.20">
    <property type="match status" value="1"/>
</dbReference>
<reference evidence="4 5" key="1">
    <citation type="submission" date="2020-04" db="EMBL/GenBank/DDBJ databases">
        <title>Draft genome of Pyxidicoccus fallax type strain.</title>
        <authorList>
            <person name="Whitworth D.E."/>
        </authorList>
    </citation>
    <scope>NUCLEOTIDE SEQUENCE [LARGE SCALE GENOMIC DNA]</scope>
    <source>
        <strain evidence="4 5">DSM 14698</strain>
    </source>
</reference>
<evidence type="ECO:0000259" key="3">
    <source>
        <dbReference type="SMART" id="SM01360"/>
    </source>
</evidence>
<keyword evidence="5" id="KW-1185">Reference proteome</keyword>
<name>A0A848M0J2_9BACT</name>
<dbReference type="PANTHER" id="PTHR11412:SF136">
    <property type="entry name" value="CD109 ANTIGEN"/>
    <property type="match status" value="1"/>
</dbReference>
<accession>A0A848M0J2</accession>
<keyword evidence="2" id="KW-0882">Thioester bond</keyword>
<dbReference type="InterPro" id="IPR001599">
    <property type="entry name" value="Macroglobln_a2"/>
</dbReference>
<sequence>IGGLGTRSSARGGGGAAMGLGGFGMKAKKSEEPEPEAAQSRAWFPETFLFEPLVVTDASGAATVPVRVPDRLTGWRVLALAHSRSGAQAGAVTRFAGTLPTYVDPVLPPFLRAGDAVRLPVQVVNTTESAVEAALKVEAQGAAVEGGGRTVRVPARGSVVEYVTVRASGPGPVSVRATLGGADAVVRSFDVWPTGRPVMLTRGGTLAAPRTLSLTAPSDAQAGSERVRLLVYPGALGVLRSELGTAGGRMDTADVAYALLLVGRSPELLATLGETQSAEALKALTSGEKRPATPPQPVEGAVDVEAMRGLLAQVTQRALRAGRAPDVATAALLAEGALAHPGNPVLARLGERLAARVAAAQLPDGTCQGGDGWTLQRLLVATADCTRAVNAAAGTPEGRRRAALFTVKASGALERNRAHVKDGYTAAALLASGVVTGSLKEDLRVQVRDALKTREGGAFLPVEPGVVDASGQTPSEAEATALAVLALEGDAKAPLADLGASLLAGYEPVSGWGGGRANRLALRAVVALFREPLPSQVRVVLERDGQPVTEGTFDAKALREVLALEAAAPGSGGAHTWTVRAEPAVPGLGFSLTLAAAVPWKTESQGGLELAVKGPSEAKVGQPAEVVVQASTPSGLELELRHGLPAGVQVDPASLDALVSEGRVTSWNAEDGAVTLKLPPRGPGEPFQARFRVIPTLAGTLQAGASSLKVVSRPDLASYVPPTTWAVR</sequence>
<protein>
    <recommendedName>
        <fullName evidence="3">Alpha-2-macroglobulin domain-containing protein</fullName>
    </recommendedName>
</protein>
<dbReference type="Pfam" id="PF00207">
    <property type="entry name" value="A2M"/>
    <property type="match status" value="1"/>
</dbReference>
<feature type="non-terminal residue" evidence="4">
    <location>
        <position position="1"/>
    </location>
</feature>
<dbReference type="EMBL" id="JABBJJ010000594">
    <property type="protein sequence ID" value="NMO23371.1"/>
    <property type="molecule type" value="Genomic_DNA"/>
</dbReference>
<organism evidence="4 5">
    <name type="scientific">Pyxidicoccus fallax</name>
    <dbReference type="NCBI Taxonomy" id="394095"/>
    <lineage>
        <taxon>Bacteria</taxon>
        <taxon>Pseudomonadati</taxon>
        <taxon>Myxococcota</taxon>
        <taxon>Myxococcia</taxon>
        <taxon>Myxococcales</taxon>
        <taxon>Cystobacterineae</taxon>
        <taxon>Myxococcaceae</taxon>
        <taxon>Pyxidicoccus</taxon>
    </lineage>
</organism>
<dbReference type="AlphaFoldDB" id="A0A848M0J2"/>
<gene>
    <name evidence="4" type="ORF">HG543_52215</name>
</gene>
<evidence type="ECO:0000256" key="2">
    <source>
        <dbReference type="ARBA" id="ARBA00022966"/>
    </source>
</evidence>